<dbReference type="AlphaFoldDB" id="A0A813FMP9"/>
<reference evidence="1" key="1">
    <citation type="submission" date="2021-02" db="EMBL/GenBank/DDBJ databases">
        <authorList>
            <person name="Dougan E. K."/>
            <person name="Rhodes N."/>
            <person name="Thang M."/>
            <person name="Chan C."/>
        </authorList>
    </citation>
    <scope>NUCLEOTIDE SEQUENCE</scope>
</reference>
<sequence>MLPDWTKVAQPLTQEDIWRLHASSGLQSVCNHERKSTVVVKKTSCKPAENPSGFGGTCCASSRIHAHLCEKRTPAPAGTLGVRMILMRDAAMLTSDRWSAMTLYRAGQNDRLPSSVGITWS</sequence>
<protein>
    <submittedName>
        <fullName evidence="1">Uncharacterized protein</fullName>
    </submittedName>
</protein>
<accession>A0A813FMP9</accession>
<evidence type="ECO:0000313" key="2">
    <source>
        <dbReference type="Proteomes" id="UP000654075"/>
    </source>
</evidence>
<name>A0A813FMP9_POLGL</name>
<keyword evidence="2" id="KW-1185">Reference proteome</keyword>
<organism evidence="1 2">
    <name type="scientific">Polarella glacialis</name>
    <name type="common">Dinoflagellate</name>
    <dbReference type="NCBI Taxonomy" id="89957"/>
    <lineage>
        <taxon>Eukaryota</taxon>
        <taxon>Sar</taxon>
        <taxon>Alveolata</taxon>
        <taxon>Dinophyceae</taxon>
        <taxon>Suessiales</taxon>
        <taxon>Suessiaceae</taxon>
        <taxon>Polarella</taxon>
    </lineage>
</organism>
<dbReference type="EMBL" id="CAJNNV010025304">
    <property type="protein sequence ID" value="CAE8613763.1"/>
    <property type="molecule type" value="Genomic_DNA"/>
</dbReference>
<dbReference type="Proteomes" id="UP000654075">
    <property type="component" value="Unassembled WGS sequence"/>
</dbReference>
<proteinExistence type="predicted"/>
<gene>
    <name evidence="1" type="ORF">PGLA1383_LOCUS31510</name>
</gene>
<comment type="caution">
    <text evidence="1">The sequence shown here is derived from an EMBL/GenBank/DDBJ whole genome shotgun (WGS) entry which is preliminary data.</text>
</comment>
<evidence type="ECO:0000313" key="1">
    <source>
        <dbReference type="EMBL" id="CAE8613763.1"/>
    </source>
</evidence>